<organism evidence="2 3">
    <name type="scientific">Mycolicibacterium hassiacum (strain DSM 44199 / CIP 105218 / JCM 12690 / 3849)</name>
    <name type="common">Mycobacterium hassiacum</name>
    <dbReference type="NCBI Taxonomy" id="1122247"/>
    <lineage>
        <taxon>Bacteria</taxon>
        <taxon>Bacillati</taxon>
        <taxon>Actinomycetota</taxon>
        <taxon>Actinomycetes</taxon>
        <taxon>Mycobacteriales</taxon>
        <taxon>Mycobacteriaceae</taxon>
        <taxon>Mycolicibacterium</taxon>
    </lineage>
</organism>
<sequence>MNPPVRLLTGLAAVAVMCAGCGGDRLGPAAPTGAIDIGDPPATSTPPPPPGSDPKHPVPQAQIPGTQQQAQDTLRDYLVRTLRELPPGTVLDATRYGSAGRNSWCEDEPGDPETVPRRFHTIGELKLPAGTDPNAVIRQVGDIWRGWGWNVYERDGFREPNEFGYGPDGYRLQIVTAGANGYPPTVWGSSPCFPAAVARDDIPFPITLRAD</sequence>
<dbReference type="AlphaFoldDB" id="K5B750"/>
<reference evidence="2 3" key="1">
    <citation type="journal article" date="2012" name="J. Bacteriol.">
        <title>Genome sequence of Mycobacterium hassiacum DSM 44199, a rare source of heat-stable mycobacterial proteins.</title>
        <authorList>
            <person name="Tiago I."/>
            <person name="Maranha A."/>
            <person name="Mendes V."/>
            <person name="Alarico S."/>
            <person name="Moynihan P.J."/>
            <person name="Clarke A.J."/>
            <person name="Macedo-Ribeiro S."/>
            <person name="Pereira P.J."/>
            <person name="Empadinhas N."/>
        </authorList>
    </citation>
    <scope>NUCLEOTIDE SEQUENCE [LARGE SCALE GENOMIC DNA]</scope>
    <source>
        <strain evidence="3">DSM 44199 / CIP 105218 / JCM 12690 / 3849</strain>
    </source>
</reference>
<comment type="caution">
    <text evidence="2">The sequence shown here is derived from an EMBL/GenBank/DDBJ whole genome shotgun (WGS) entry which is preliminary data.</text>
</comment>
<dbReference type="OrthoDB" id="4761285at2"/>
<evidence type="ECO:0000256" key="1">
    <source>
        <dbReference type="SAM" id="MobiDB-lite"/>
    </source>
</evidence>
<feature type="region of interest" description="Disordered" evidence="1">
    <location>
        <begin position="30"/>
        <end position="71"/>
    </location>
</feature>
<protein>
    <submittedName>
        <fullName evidence="2">Uncharacterized protein</fullName>
    </submittedName>
</protein>
<dbReference type="EMBL" id="AMRA01000149">
    <property type="protein sequence ID" value="EKF21333.1"/>
    <property type="molecule type" value="Genomic_DNA"/>
</dbReference>
<proteinExistence type="predicted"/>
<evidence type="ECO:0000313" key="2">
    <source>
        <dbReference type="EMBL" id="EKF21333.1"/>
    </source>
</evidence>
<keyword evidence="3" id="KW-1185">Reference proteome</keyword>
<dbReference type="PATRIC" id="fig|1122247.3.peg.4500"/>
<dbReference type="RefSeq" id="WP_005632306.1">
    <property type="nucleotide sequence ID" value="NZ_AMRA01000149.1"/>
</dbReference>
<dbReference type="Proteomes" id="UP000006265">
    <property type="component" value="Unassembled WGS sequence"/>
</dbReference>
<name>K5B750_MYCHD</name>
<feature type="compositionally biased region" description="Low complexity" evidence="1">
    <location>
        <begin position="58"/>
        <end position="71"/>
    </location>
</feature>
<accession>K5B750</accession>
<feature type="compositionally biased region" description="Pro residues" evidence="1">
    <location>
        <begin position="43"/>
        <end position="52"/>
    </location>
</feature>
<dbReference type="eggNOG" id="ENOG5031JXJ">
    <property type="taxonomic scope" value="Bacteria"/>
</dbReference>
<evidence type="ECO:0000313" key="3">
    <source>
        <dbReference type="Proteomes" id="UP000006265"/>
    </source>
</evidence>
<gene>
    <name evidence="2" type="ORF">C731_4700</name>
</gene>